<evidence type="ECO:0000313" key="2">
    <source>
        <dbReference type="Proteomes" id="UP001057455"/>
    </source>
</evidence>
<keyword evidence="2" id="KW-1185">Reference proteome</keyword>
<proteinExistence type="predicted"/>
<name>A0A9W5TD38_BABOV</name>
<dbReference type="AlphaFoldDB" id="A0A9W5TD38"/>
<gene>
    <name evidence="1" type="ORF">BaOVIS_019020</name>
</gene>
<dbReference type="OrthoDB" id="366275at2759"/>
<comment type="caution">
    <text evidence="1">The sequence shown here is derived from an EMBL/GenBank/DDBJ whole genome shotgun (WGS) entry which is preliminary data.</text>
</comment>
<reference evidence="1" key="1">
    <citation type="submission" date="2019-12" db="EMBL/GenBank/DDBJ databases">
        <title>Genome sequence of Babesia ovis.</title>
        <authorList>
            <person name="Yamagishi J."/>
            <person name="Sevinc F."/>
            <person name="Xuan X."/>
        </authorList>
    </citation>
    <scope>NUCLEOTIDE SEQUENCE</scope>
    <source>
        <strain evidence="1">Selcuk</strain>
    </source>
</reference>
<organism evidence="1 2">
    <name type="scientific">Babesia ovis</name>
    <dbReference type="NCBI Taxonomy" id="5869"/>
    <lineage>
        <taxon>Eukaryota</taxon>
        <taxon>Sar</taxon>
        <taxon>Alveolata</taxon>
        <taxon>Apicomplexa</taxon>
        <taxon>Aconoidasida</taxon>
        <taxon>Piroplasmida</taxon>
        <taxon>Babesiidae</taxon>
        <taxon>Babesia</taxon>
    </lineage>
</organism>
<evidence type="ECO:0000313" key="1">
    <source>
        <dbReference type="EMBL" id="GFE54498.1"/>
    </source>
</evidence>
<protein>
    <submittedName>
        <fullName evidence="1">Uncharacterized protein</fullName>
    </submittedName>
</protein>
<sequence>MYPRVARVHSGGIVLFSSSVLFKTTGLSENCCFIITAYTSSESTTKSRIFVAATGEYTALTRITKEKAQALIAPPIAQATAADPNRHNMHRALVTLRNTSSNVKHPIVQFNIVGDMSEIGEKRLDDLSFVFTTVETCKFGRPNCTEPFITVNLFSYDVDRNGNISNKRVIDSVTTPDINMIGHRFRIKFPGAIKNKVVDYKQFAISLGGKWNCSYKFVVDLEEPNNYFDAVAKAR</sequence>
<dbReference type="EMBL" id="BLIY01000016">
    <property type="protein sequence ID" value="GFE54498.1"/>
    <property type="molecule type" value="Genomic_DNA"/>
</dbReference>
<dbReference type="Proteomes" id="UP001057455">
    <property type="component" value="Unassembled WGS sequence"/>
</dbReference>
<accession>A0A9W5TD38</accession>